<keyword evidence="1" id="KW-1133">Transmembrane helix</keyword>
<keyword evidence="1" id="KW-0812">Transmembrane</keyword>
<reference evidence="2 3" key="1">
    <citation type="submission" date="2019-08" db="EMBL/GenBank/DDBJ databases">
        <title>Whole genome of Aphis craccivora.</title>
        <authorList>
            <person name="Voronova N.V."/>
            <person name="Shulinski R.S."/>
            <person name="Bandarenka Y.V."/>
            <person name="Zhorov D.G."/>
            <person name="Warner D."/>
        </authorList>
    </citation>
    <scope>NUCLEOTIDE SEQUENCE [LARGE SCALE GENOMIC DNA]</scope>
    <source>
        <strain evidence="2">180601</strain>
        <tissue evidence="2">Whole Body</tissue>
    </source>
</reference>
<name>A0A6G0Y818_APHCR</name>
<feature type="non-terminal residue" evidence="2">
    <location>
        <position position="181"/>
    </location>
</feature>
<evidence type="ECO:0000313" key="3">
    <source>
        <dbReference type="Proteomes" id="UP000478052"/>
    </source>
</evidence>
<feature type="transmembrane region" description="Helical" evidence="1">
    <location>
        <begin position="20"/>
        <end position="41"/>
    </location>
</feature>
<dbReference type="AlphaFoldDB" id="A0A6G0Y818"/>
<accession>A0A6G0Y818</accession>
<organism evidence="2 3">
    <name type="scientific">Aphis craccivora</name>
    <name type="common">Cowpea aphid</name>
    <dbReference type="NCBI Taxonomy" id="307492"/>
    <lineage>
        <taxon>Eukaryota</taxon>
        <taxon>Metazoa</taxon>
        <taxon>Ecdysozoa</taxon>
        <taxon>Arthropoda</taxon>
        <taxon>Hexapoda</taxon>
        <taxon>Insecta</taxon>
        <taxon>Pterygota</taxon>
        <taxon>Neoptera</taxon>
        <taxon>Paraneoptera</taxon>
        <taxon>Hemiptera</taxon>
        <taxon>Sternorrhyncha</taxon>
        <taxon>Aphidomorpha</taxon>
        <taxon>Aphidoidea</taxon>
        <taxon>Aphididae</taxon>
        <taxon>Aphidini</taxon>
        <taxon>Aphis</taxon>
        <taxon>Aphis</taxon>
    </lineage>
</organism>
<keyword evidence="1" id="KW-0472">Membrane</keyword>
<dbReference type="Proteomes" id="UP000478052">
    <property type="component" value="Unassembled WGS sequence"/>
</dbReference>
<protein>
    <submittedName>
        <fullName evidence="2">Uncharacterized protein</fullName>
    </submittedName>
</protein>
<comment type="caution">
    <text evidence="2">The sequence shown here is derived from an EMBL/GenBank/DDBJ whole genome shotgun (WGS) entry which is preliminary data.</text>
</comment>
<proteinExistence type="predicted"/>
<evidence type="ECO:0000256" key="1">
    <source>
        <dbReference type="SAM" id="Phobius"/>
    </source>
</evidence>
<dbReference type="EMBL" id="VUJU01005591">
    <property type="protein sequence ID" value="KAF0750795.1"/>
    <property type="molecule type" value="Genomic_DNA"/>
</dbReference>
<sequence>MYFTLHLMSNGFYKNFEKIFIAILYSKIEETYTVLVIIYILRNVKRNLFLKMLHTLYIIYNNKKLTDQCVVHTVLGEQLYDEIDLNHKVSILGSSAVLVDSTDDTKQNYNEHQDLNLTKTKVRNKLQVLALNGLLLSSELINRTSCVKFEPTKFMISSMNVTMYNKPTDVIVEKNLYHVIF</sequence>
<evidence type="ECO:0000313" key="2">
    <source>
        <dbReference type="EMBL" id="KAF0750795.1"/>
    </source>
</evidence>
<keyword evidence="3" id="KW-1185">Reference proteome</keyword>
<gene>
    <name evidence="2" type="ORF">FWK35_00017652</name>
</gene>